<evidence type="ECO:0000256" key="1">
    <source>
        <dbReference type="SAM" id="MobiDB-lite"/>
    </source>
</evidence>
<protein>
    <submittedName>
        <fullName evidence="2">Uncharacterized protein</fullName>
    </submittedName>
</protein>
<gene>
    <name evidence="2" type="ORF">PCOR1329_LOCUS58090</name>
</gene>
<feature type="compositionally biased region" description="Basic and acidic residues" evidence="1">
    <location>
        <begin position="66"/>
        <end position="77"/>
    </location>
</feature>
<accession>A0ABN9VHR5</accession>
<evidence type="ECO:0000313" key="2">
    <source>
        <dbReference type="EMBL" id="CAK0872711.1"/>
    </source>
</evidence>
<dbReference type="EMBL" id="CAUYUJ010017193">
    <property type="protein sequence ID" value="CAK0872711.1"/>
    <property type="molecule type" value="Genomic_DNA"/>
</dbReference>
<dbReference type="Proteomes" id="UP001189429">
    <property type="component" value="Unassembled WGS sequence"/>
</dbReference>
<feature type="compositionally biased region" description="Basic and acidic residues" evidence="1">
    <location>
        <begin position="29"/>
        <end position="49"/>
    </location>
</feature>
<proteinExistence type="predicted"/>
<organism evidence="2 3">
    <name type="scientific">Prorocentrum cordatum</name>
    <dbReference type="NCBI Taxonomy" id="2364126"/>
    <lineage>
        <taxon>Eukaryota</taxon>
        <taxon>Sar</taxon>
        <taxon>Alveolata</taxon>
        <taxon>Dinophyceae</taxon>
        <taxon>Prorocentrales</taxon>
        <taxon>Prorocentraceae</taxon>
        <taxon>Prorocentrum</taxon>
    </lineage>
</organism>
<feature type="compositionally biased region" description="Low complexity" evidence="1">
    <location>
        <begin position="78"/>
        <end position="91"/>
    </location>
</feature>
<keyword evidence="3" id="KW-1185">Reference proteome</keyword>
<evidence type="ECO:0000313" key="3">
    <source>
        <dbReference type="Proteomes" id="UP001189429"/>
    </source>
</evidence>
<comment type="caution">
    <text evidence="2">The sequence shown here is derived from an EMBL/GenBank/DDBJ whole genome shotgun (WGS) entry which is preliminary data.</text>
</comment>
<feature type="region of interest" description="Disordered" evidence="1">
    <location>
        <begin position="28"/>
        <end position="91"/>
    </location>
</feature>
<name>A0ABN9VHR5_9DINO</name>
<reference evidence="2" key="1">
    <citation type="submission" date="2023-10" db="EMBL/GenBank/DDBJ databases">
        <authorList>
            <person name="Chen Y."/>
            <person name="Shah S."/>
            <person name="Dougan E. K."/>
            <person name="Thang M."/>
            <person name="Chan C."/>
        </authorList>
    </citation>
    <scope>NUCLEOTIDE SEQUENCE [LARGE SCALE GENOMIC DNA]</scope>
</reference>
<sequence>MPRQRSYAKCGSERCCRQVETSNLFEYSWGERREEPTRSEGEGELRRQDVAAARARKGPTANFWTRRGETPGKHAWRDAGAARAEAAGPRAGGVRIREIEALLQRSTTWE</sequence>